<dbReference type="AlphaFoldDB" id="A0A1M6L774"/>
<protein>
    <submittedName>
        <fullName evidence="2">Acyl carrier protein</fullName>
    </submittedName>
</protein>
<gene>
    <name evidence="2" type="ORF">SAMN02745912_00694</name>
</gene>
<dbReference type="InterPro" id="IPR009081">
    <property type="entry name" value="PP-bd_ACP"/>
</dbReference>
<evidence type="ECO:0000313" key="2">
    <source>
        <dbReference type="EMBL" id="SHJ67027.1"/>
    </source>
</evidence>
<organism evidence="2 3">
    <name type="scientific">Paramaledivibacter caminithermalis (strain DSM 15212 / CIP 107654 / DViRD3)</name>
    <name type="common">Clostridium caminithermale</name>
    <dbReference type="NCBI Taxonomy" id="1121301"/>
    <lineage>
        <taxon>Bacteria</taxon>
        <taxon>Bacillati</taxon>
        <taxon>Bacillota</taxon>
        <taxon>Clostridia</taxon>
        <taxon>Peptostreptococcales</taxon>
        <taxon>Caminicellaceae</taxon>
        <taxon>Paramaledivibacter</taxon>
    </lineage>
</organism>
<dbReference type="PROSITE" id="PS50075">
    <property type="entry name" value="CARRIER"/>
    <property type="match status" value="1"/>
</dbReference>
<evidence type="ECO:0000313" key="3">
    <source>
        <dbReference type="Proteomes" id="UP000184465"/>
    </source>
</evidence>
<proteinExistence type="predicted"/>
<keyword evidence="3" id="KW-1185">Reference proteome</keyword>
<dbReference type="InterPro" id="IPR036736">
    <property type="entry name" value="ACP-like_sf"/>
</dbReference>
<dbReference type="Proteomes" id="UP000184465">
    <property type="component" value="Unassembled WGS sequence"/>
</dbReference>
<accession>A0A1M6L774</accession>
<dbReference type="RefSeq" id="WP_073146991.1">
    <property type="nucleotide sequence ID" value="NZ_FRAG01000005.1"/>
</dbReference>
<feature type="domain" description="Carrier" evidence="1">
    <location>
        <begin position="1"/>
        <end position="71"/>
    </location>
</feature>
<evidence type="ECO:0000259" key="1">
    <source>
        <dbReference type="PROSITE" id="PS50075"/>
    </source>
</evidence>
<dbReference type="EMBL" id="FRAG01000005">
    <property type="protein sequence ID" value="SHJ67027.1"/>
    <property type="molecule type" value="Genomic_DNA"/>
</dbReference>
<dbReference type="Pfam" id="PF00550">
    <property type="entry name" value="PP-binding"/>
    <property type="match status" value="1"/>
</dbReference>
<name>A0A1M6L774_PARC5</name>
<dbReference type="SUPFAM" id="SSF47336">
    <property type="entry name" value="ACP-like"/>
    <property type="match status" value="1"/>
</dbReference>
<dbReference type="STRING" id="1121301.SAMN02745912_00694"/>
<dbReference type="Gene3D" id="1.10.1200.10">
    <property type="entry name" value="ACP-like"/>
    <property type="match status" value="1"/>
</dbReference>
<reference evidence="2 3" key="1">
    <citation type="submission" date="2016-11" db="EMBL/GenBank/DDBJ databases">
        <authorList>
            <person name="Jaros S."/>
            <person name="Januszkiewicz K."/>
            <person name="Wedrychowicz H."/>
        </authorList>
    </citation>
    <scope>NUCLEOTIDE SEQUENCE [LARGE SCALE GENOMIC DNA]</scope>
    <source>
        <strain evidence="2 3">DSM 15212</strain>
    </source>
</reference>
<sequence length="71" mass="8326">MDKLLEIFSDILEIDIHEDDLELTKEEIEEWDSLAQIQIIAEIEEQFGVSIPFEEIETINKLGDFLKYIGK</sequence>